<reference evidence="8" key="1">
    <citation type="submission" date="2021-12" db="EMBL/GenBank/DDBJ databases">
        <authorList>
            <person name="King R."/>
        </authorList>
    </citation>
    <scope>NUCLEOTIDE SEQUENCE</scope>
</reference>
<dbReference type="FunFam" id="2.40.10.10:FF:000036">
    <property type="entry name" value="Trypsin beta"/>
    <property type="match status" value="1"/>
</dbReference>
<evidence type="ECO:0000256" key="3">
    <source>
        <dbReference type="ARBA" id="ARBA00022670"/>
    </source>
</evidence>
<evidence type="ECO:0000256" key="4">
    <source>
        <dbReference type="ARBA" id="ARBA00022801"/>
    </source>
</evidence>
<dbReference type="PROSITE" id="PS00135">
    <property type="entry name" value="TRYPSIN_SER"/>
    <property type="match status" value="1"/>
</dbReference>
<gene>
    <name evidence="8" type="ORF">DIATSA_LOCUS5077</name>
</gene>
<name>A0A9N9R102_9NEOP</name>
<comment type="similarity">
    <text evidence="2">Belongs to the peptidase S1 family.</text>
</comment>
<dbReference type="SUPFAM" id="SSF50494">
    <property type="entry name" value="Trypsin-like serine proteases"/>
    <property type="match status" value="1"/>
</dbReference>
<evidence type="ECO:0000313" key="9">
    <source>
        <dbReference type="Proteomes" id="UP001153714"/>
    </source>
</evidence>
<dbReference type="InterPro" id="IPR033116">
    <property type="entry name" value="TRYPSIN_SER"/>
</dbReference>
<dbReference type="GO" id="GO:0004252">
    <property type="term" value="F:serine-type endopeptidase activity"/>
    <property type="evidence" value="ECO:0007669"/>
    <property type="project" value="InterPro"/>
</dbReference>
<feature type="non-terminal residue" evidence="8">
    <location>
        <position position="231"/>
    </location>
</feature>
<evidence type="ECO:0000259" key="7">
    <source>
        <dbReference type="PROSITE" id="PS50240"/>
    </source>
</evidence>
<dbReference type="PRINTS" id="PR00722">
    <property type="entry name" value="CHYMOTRYPSIN"/>
</dbReference>
<dbReference type="Pfam" id="PF00089">
    <property type="entry name" value="Trypsin"/>
    <property type="match status" value="1"/>
</dbReference>
<dbReference type="InterPro" id="IPR043504">
    <property type="entry name" value="Peptidase_S1_PA_chymotrypsin"/>
</dbReference>
<evidence type="ECO:0000256" key="1">
    <source>
        <dbReference type="ARBA" id="ARBA00004239"/>
    </source>
</evidence>
<sequence length="231" mass="25519">AATSRIVGGYEAPEDFGKFHVSLQNLTGHHVCGGAVISRFHVATAAHCVYGAEPQYIKAVVGTTNLDFGGKQHDVISIRIHEKYNFTSRANDIAIIIVTKPFDLKLVNILKLYEEELVEGDGVILTGFGAETPNGQSSRIMHMLHLPVFSQEICRFAMRYNREVFDSMFCTFTRIGEGTCHGDSGGPLVKDYKLAGLVSWGIPCGVGFPDVHTRIKPYVNWIKKNIHKHCG</sequence>
<evidence type="ECO:0000256" key="6">
    <source>
        <dbReference type="ARBA" id="ARBA00023157"/>
    </source>
</evidence>
<proteinExistence type="inferred from homology"/>
<dbReference type="AlphaFoldDB" id="A0A9N9R102"/>
<dbReference type="InterPro" id="IPR001314">
    <property type="entry name" value="Peptidase_S1A"/>
</dbReference>
<dbReference type="CDD" id="cd00190">
    <property type="entry name" value="Tryp_SPc"/>
    <property type="match status" value="1"/>
</dbReference>
<dbReference type="EMBL" id="OU893348">
    <property type="protein sequence ID" value="CAG9787172.1"/>
    <property type="molecule type" value="Genomic_DNA"/>
</dbReference>
<dbReference type="Gene3D" id="2.40.10.10">
    <property type="entry name" value="Trypsin-like serine proteases"/>
    <property type="match status" value="1"/>
</dbReference>
<dbReference type="SMART" id="SM00020">
    <property type="entry name" value="Tryp_SPc"/>
    <property type="match status" value="1"/>
</dbReference>
<dbReference type="GO" id="GO:0005576">
    <property type="term" value="C:extracellular region"/>
    <property type="evidence" value="ECO:0007669"/>
    <property type="project" value="UniProtKB-SubCell"/>
</dbReference>
<evidence type="ECO:0000313" key="8">
    <source>
        <dbReference type="EMBL" id="CAG9787172.1"/>
    </source>
</evidence>
<keyword evidence="6" id="KW-1015">Disulfide bond</keyword>
<keyword evidence="3" id="KW-0645">Protease</keyword>
<feature type="domain" description="Peptidase S1" evidence="7">
    <location>
        <begin position="6"/>
        <end position="227"/>
    </location>
</feature>
<keyword evidence="9" id="KW-1185">Reference proteome</keyword>
<keyword evidence="4" id="KW-0378">Hydrolase</keyword>
<dbReference type="GO" id="GO:0006508">
    <property type="term" value="P:proteolysis"/>
    <property type="evidence" value="ECO:0007669"/>
    <property type="project" value="UniProtKB-KW"/>
</dbReference>
<feature type="non-terminal residue" evidence="8">
    <location>
        <position position="1"/>
    </location>
</feature>
<dbReference type="PROSITE" id="PS50240">
    <property type="entry name" value="TRYPSIN_DOM"/>
    <property type="match status" value="1"/>
</dbReference>
<dbReference type="PANTHER" id="PTHR24276:SF98">
    <property type="entry name" value="FI18310P1-RELATED"/>
    <property type="match status" value="1"/>
</dbReference>
<evidence type="ECO:0000256" key="2">
    <source>
        <dbReference type="ARBA" id="ARBA00007664"/>
    </source>
</evidence>
<comment type="subcellular location">
    <subcellularLocation>
        <location evidence="1">Secreted</location>
        <location evidence="1">Extracellular space</location>
    </subcellularLocation>
</comment>
<dbReference type="Proteomes" id="UP001153714">
    <property type="component" value="Chromosome 17"/>
</dbReference>
<dbReference type="InterPro" id="IPR009003">
    <property type="entry name" value="Peptidase_S1_PA"/>
</dbReference>
<reference evidence="8" key="2">
    <citation type="submission" date="2022-10" db="EMBL/GenBank/DDBJ databases">
        <authorList>
            <consortium name="ENA_rothamsted_submissions"/>
            <consortium name="culmorum"/>
            <person name="King R."/>
        </authorList>
    </citation>
    <scope>NUCLEOTIDE SEQUENCE</scope>
</reference>
<evidence type="ECO:0000256" key="5">
    <source>
        <dbReference type="ARBA" id="ARBA00022825"/>
    </source>
</evidence>
<accession>A0A9N9R102</accession>
<dbReference type="PANTHER" id="PTHR24276">
    <property type="entry name" value="POLYSERASE-RELATED"/>
    <property type="match status" value="1"/>
</dbReference>
<keyword evidence="5" id="KW-0720">Serine protease</keyword>
<protein>
    <recommendedName>
        <fullName evidence="7">Peptidase S1 domain-containing protein</fullName>
    </recommendedName>
</protein>
<organism evidence="8 9">
    <name type="scientific">Diatraea saccharalis</name>
    <name type="common">sugarcane borer</name>
    <dbReference type="NCBI Taxonomy" id="40085"/>
    <lineage>
        <taxon>Eukaryota</taxon>
        <taxon>Metazoa</taxon>
        <taxon>Ecdysozoa</taxon>
        <taxon>Arthropoda</taxon>
        <taxon>Hexapoda</taxon>
        <taxon>Insecta</taxon>
        <taxon>Pterygota</taxon>
        <taxon>Neoptera</taxon>
        <taxon>Endopterygota</taxon>
        <taxon>Lepidoptera</taxon>
        <taxon>Glossata</taxon>
        <taxon>Ditrysia</taxon>
        <taxon>Pyraloidea</taxon>
        <taxon>Crambidae</taxon>
        <taxon>Crambinae</taxon>
        <taxon>Diatraea</taxon>
    </lineage>
</organism>
<dbReference type="OrthoDB" id="6755574at2759"/>
<dbReference type="InterPro" id="IPR001254">
    <property type="entry name" value="Trypsin_dom"/>
</dbReference>
<dbReference type="InterPro" id="IPR050430">
    <property type="entry name" value="Peptidase_S1"/>
</dbReference>